<dbReference type="Proteomes" id="UP001367508">
    <property type="component" value="Unassembled WGS sequence"/>
</dbReference>
<dbReference type="EMBL" id="JAYMYQ010000005">
    <property type="protein sequence ID" value="KAK7329874.1"/>
    <property type="molecule type" value="Genomic_DNA"/>
</dbReference>
<evidence type="ECO:0000313" key="2">
    <source>
        <dbReference type="EMBL" id="KAK7329874.1"/>
    </source>
</evidence>
<keyword evidence="1" id="KW-0732">Signal</keyword>
<feature type="chain" id="PRO_5042887803" evidence="1">
    <location>
        <begin position="21"/>
        <end position="69"/>
    </location>
</feature>
<reference evidence="2 3" key="1">
    <citation type="submission" date="2024-01" db="EMBL/GenBank/DDBJ databases">
        <title>The genomes of 5 underutilized Papilionoideae crops provide insights into root nodulation and disease resistanc.</title>
        <authorList>
            <person name="Jiang F."/>
        </authorList>
    </citation>
    <scope>NUCLEOTIDE SEQUENCE [LARGE SCALE GENOMIC DNA]</scope>
    <source>
        <strain evidence="2">LVBAO_FW01</strain>
        <tissue evidence="2">Leaves</tissue>
    </source>
</reference>
<name>A0AAN9L8Y2_CANGL</name>
<sequence>MASSWSCCLLALLLFMSVIASESRVARKDLGVDLGGLGIGVGAGLGLGIGGGSGSGAGAGAGSGSGLGF</sequence>
<dbReference type="AlphaFoldDB" id="A0AAN9L8Y2"/>
<comment type="caution">
    <text evidence="2">The sequence shown here is derived from an EMBL/GenBank/DDBJ whole genome shotgun (WGS) entry which is preliminary data.</text>
</comment>
<gene>
    <name evidence="2" type="ORF">VNO77_24055</name>
</gene>
<accession>A0AAN9L8Y2</accession>
<keyword evidence="3" id="KW-1185">Reference proteome</keyword>
<organism evidence="2 3">
    <name type="scientific">Canavalia gladiata</name>
    <name type="common">Sword bean</name>
    <name type="synonym">Dolichos gladiatus</name>
    <dbReference type="NCBI Taxonomy" id="3824"/>
    <lineage>
        <taxon>Eukaryota</taxon>
        <taxon>Viridiplantae</taxon>
        <taxon>Streptophyta</taxon>
        <taxon>Embryophyta</taxon>
        <taxon>Tracheophyta</taxon>
        <taxon>Spermatophyta</taxon>
        <taxon>Magnoliopsida</taxon>
        <taxon>eudicotyledons</taxon>
        <taxon>Gunneridae</taxon>
        <taxon>Pentapetalae</taxon>
        <taxon>rosids</taxon>
        <taxon>fabids</taxon>
        <taxon>Fabales</taxon>
        <taxon>Fabaceae</taxon>
        <taxon>Papilionoideae</taxon>
        <taxon>50 kb inversion clade</taxon>
        <taxon>NPAAA clade</taxon>
        <taxon>indigoferoid/millettioid clade</taxon>
        <taxon>Phaseoleae</taxon>
        <taxon>Canavalia</taxon>
    </lineage>
</organism>
<proteinExistence type="predicted"/>
<evidence type="ECO:0000313" key="3">
    <source>
        <dbReference type="Proteomes" id="UP001367508"/>
    </source>
</evidence>
<feature type="signal peptide" evidence="1">
    <location>
        <begin position="1"/>
        <end position="20"/>
    </location>
</feature>
<evidence type="ECO:0000256" key="1">
    <source>
        <dbReference type="SAM" id="SignalP"/>
    </source>
</evidence>
<protein>
    <submittedName>
        <fullName evidence="2">Uncharacterized protein</fullName>
    </submittedName>
</protein>